<gene>
    <name evidence="3" type="ORF">B9X58_03520</name>
</gene>
<proteinExistence type="predicted"/>
<organism evidence="3 4">
    <name type="scientific">Acinetobacter nosocomialis</name>
    <dbReference type="NCBI Taxonomy" id="106654"/>
    <lineage>
        <taxon>Bacteria</taxon>
        <taxon>Pseudomonadati</taxon>
        <taxon>Pseudomonadota</taxon>
        <taxon>Gammaproteobacteria</taxon>
        <taxon>Moraxellales</taxon>
        <taxon>Moraxellaceae</taxon>
        <taxon>Acinetobacter</taxon>
        <taxon>Acinetobacter calcoaceticus/baumannii complex</taxon>
    </lineage>
</organism>
<keyword evidence="2" id="KW-0812">Transmembrane</keyword>
<reference evidence="3 4" key="1">
    <citation type="submission" date="2017-05" db="EMBL/GenBank/DDBJ databases">
        <authorList>
            <person name="Kreiswirth B."/>
            <person name="Manca C."/>
            <person name="Chen L."/>
            <person name="Evans S."/>
            <person name="Fowler V."/>
            <person name="Patel R."/>
            <person name="Chambers H."/>
            <person name="Bonomo R."/>
            <person name="Paul V."/>
            <person name="Sankar J."/>
            <person name="Gaind R."/>
            <person name="Ray P."/>
            <person name="Gautam V."/>
            <person name="Biswal M."/>
            <person name="Datta S."/>
            <person name="Walia K."/>
            <person name="Adams M."/>
            <person name="Nelson K."/>
            <person name="Sutton G."/>
            <person name="Fouts D."/>
            <person name="Hujer K."/>
            <person name="Hujer A."/>
        </authorList>
    </citation>
    <scope>NUCLEOTIDE SEQUENCE [LARGE SCALE GENOMIC DNA]</scope>
    <source>
        <strain evidence="3 4">PR324</strain>
    </source>
</reference>
<evidence type="ECO:0000313" key="3">
    <source>
        <dbReference type="EMBL" id="OTM00084.1"/>
    </source>
</evidence>
<evidence type="ECO:0000313" key="4">
    <source>
        <dbReference type="Proteomes" id="UP000194767"/>
    </source>
</evidence>
<keyword evidence="2" id="KW-1133">Transmembrane helix</keyword>
<comment type="caution">
    <text evidence="3">The sequence shown here is derived from an EMBL/GenBank/DDBJ whole genome shotgun (WGS) entry which is preliminary data.</text>
</comment>
<dbReference type="EMBL" id="NGDO01000017">
    <property type="protein sequence ID" value="OTM00084.1"/>
    <property type="molecule type" value="Genomic_DNA"/>
</dbReference>
<dbReference type="Gene3D" id="1.10.287.1490">
    <property type="match status" value="1"/>
</dbReference>
<dbReference type="AlphaFoldDB" id="A0AB36M534"/>
<feature type="transmembrane region" description="Helical" evidence="2">
    <location>
        <begin position="305"/>
        <end position="324"/>
    </location>
</feature>
<dbReference type="Proteomes" id="UP000194767">
    <property type="component" value="Unassembled WGS sequence"/>
</dbReference>
<evidence type="ECO:0008006" key="5">
    <source>
        <dbReference type="Google" id="ProtNLM"/>
    </source>
</evidence>
<name>A0AB36M534_ACINO</name>
<protein>
    <recommendedName>
        <fullName evidence="5">Chromosome partition protein Smc</fullName>
    </recommendedName>
</protein>
<keyword evidence="1" id="KW-0175">Coiled coil</keyword>
<feature type="transmembrane region" description="Helical" evidence="2">
    <location>
        <begin position="344"/>
        <end position="370"/>
    </location>
</feature>
<evidence type="ECO:0000256" key="2">
    <source>
        <dbReference type="SAM" id="Phobius"/>
    </source>
</evidence>
<feature type="coiled-coil region" evidence="1">
    <location>
        <begin position="163"/>
        <end position="285"/>
    </location>
</feature>
<dbReference type="RefSeq" id="WP_017393234.1">
    <property type="nucleotide sequence ID" value="NZ_BKKR01000016.1"/>
</dbReference>
<keyword evidence="2" id="KW-0472">Membrane</keyword>
<accession>A0AB36M534</accession>
<evidence type="ECO:0000256" key="1">
    <source>
        <dbReference type="SAM" id="Coils"/>
    </source>
</evidence>
<sequence length="464" mass="54463">MDKEINIDLASIGADVTNMNSEPIPEDLFLTLETSILLSQQETVNSSKLSRLLQDADGEYQLTASGGQVDLKNPIFVRTLGFKPEREGTFELIYTNILGQERKIFNSNLSNNERIVFSINDVIKRFQLKYERKRLAFHKKTIIEDLRVFGYEFDTVLSELDYFRQVIDDRNQYEEKISQLKNNITDQLAKLTTKKEEYDKYLEEQDTYETELLENIDSLKEQKKNLQNNINQHNAEIESLSSQITAKDNQLSKLNDDFLELQKRSKYLTEGNERLEERRKELEKSVNLFPDNLEGFVARATKTKWTYGFLAFIPLLILGFIVNLSWETLKDFTAISTVDTFEKAWIILIQRLPFTLLIITLASMCLAFLYKMVRHLTEIQQQELNLSKISMLARDVSDSEHNSLEEEVIQKLRIDRKMKLIREFLNSEFNRYQTFIDKEEQIKDTKFIKINLPFKVPFTSRTNE</sequence>